<evidence type="ECO:0000313" key="2">
    <source>
        <dbReference type="Proteomes" id="UP001283361"/>
    </source>
</evidence>
<dbReference type="AlphaFoldDB" id="A0AAE0YE89"/>
<proteinExistence type="predicted"/>
<dbReference type="Proteomes" id="UP001283361">
    <property type="component" value="Unassembled WGS sequence"/>
</dbReference>
<comment type="caution">
    <text evidence="1">The sequence shown here is derived from an EMBL/GenBank/DDBJ whole genome shotgun (WGS) entry which is preliminary data.</text>
</comment>
<dbReference type="EMBL" id="JAWDGP010006346">
    <property type="protein sequence ID" value="KAK3742563.1"/>
    <property type="molecule type" value="Genomic_DNA"/>
</dbReference>
<name>A0AAE0YE89_9GAST</name>
<protein>
    <submittedName>
        <fullName evidence="1">Uncharacterized protein</fullName>
    </submittedName>
</protein>
<gene>
    <name evidence="1" type="ORF">RRG08_023396</name>
</gene>
<organism evidence="1 2">
    <name type="scientific">Elysia crispata</name>
    <name type="common">lettuce slug</name>
    <dbReference type="NCBI Taxonomy" id="231223"/>
    <lineage>
        <taxon>Eukaryota</taxon>
        <taxon>Metazoa</taxon>
        <taxon>Spiralia</taxon>
        <taxon>Lophotrochozoa</taxon>
        <taxon>Mollusca</taxon>
        <taxon>Gastropoda</taxon>
        <taxon>Heterobranchia</taxon>
        <taxon>Euthyneura</taxon>
        <taxon>Panpulmonata</taxon>
        <taxon>Sacoglossa</taxon>
        <taxon>Placobranchoidea</taxon>
        <taxon>Plakobranchidae</taxon>
        <taxon>Elysia</taxon>
    </lineage>
</organism>
<keyword evidence="2" id="KW-1185">Reference proteome</keyword>
<accession>A0AAE0YE89</accession>
<reference evidence="1" key="1">
    <citation type="journal article" date="2023" name="G3 (Bethesda)">
        <title>A reference genome for the long-term kleptoplast-retaining sea slug Elysia crispata morphotype clarki.</title>
        <authorList>
            <person name="Eastman K.E."/>
            <person name="Pendleton A.L."/>
            <person name="Shaikh M.A."/>
            <person name="Suttiyut T."/>
            <person name="Ogas R."/>
            <person name="Tomko P."/>
            <person name="Gavelis G."/>
            <person name="Widhalm J.R."/>
            <person name="Wisecaver J.H."/>
        </authorList>
    </citation>
    <scope>NUCLEOTIDE SEQUENCE</scope>
    <source>
        <strain evidence="1">ECLA1</strain>
    </source>
</reference>
<evidence type="ECO:0000313" key="1">
    <source>
        <dbReference type="EMBL" id="KAK3742563.1"/>
    </source>
</evidence>
<sequence>MVYRTIYFFFPFVSQNGYLYLSACHDFNALVSALSSHRERLSNGSDRTNIHEEKALSPNMVIFFSSVGSETVARVGNLIMEIKGGGSRQTASPEHPYFTSVNALYDLCWGRKMEFLS</sequence>